<dbReference type="SMART" id="SM00881">
    <property type="entry name" value="CoA_binding"/>
    <property type="match status" value="1"/>
</dbReference>
<dbReference type="Pfam" id="PF13380">
    <property type="entry name" value="CoA_binding_2"/>
    <property type="match status" value="1"/>
</dbReference>
<evidence type="ECO:0000313" key="2">
    <source>
        <dbReference type="EMBL" id="QDV07012.1"/>
    </source>
</evidence>
<protein>
    <recommendedName>
        <fullName evidence="1">CoA-binding domain-containing protein</fullName>
    </recommendedName>
</protein>
<sequence length="135" mass="14626">MTSNDAIQAFLDGESFAVAGASTNREKYGNKVLRCYLQHDRRVFPLNPRATEIEGEPCYASLADVPEPIHGLSIITPPKITLEVVQEALKAGIRHLWMQPGAENPEAIKLAEAAGASVIHGGPCLLVVLGYREHP</sequence>
<dbReference type="AlphaFoldDB" id="A0A518ESG5"/>
<reference evidence="2 3" key="1">
    <citation type="submission" date="2019-02" db="EMBL/GenBank/DDBJ databases">
        <title>Deep-cultivation of Planctomycetes and their phenomic and genomic characterization uncovers novel biology.</title>
        <authorList>
            <person name="Wiegand S."/>
            <person name="Jogler M."/>
            <person name="Boedeker C."/>
            <person name="Pinto D."/>
            <person name="Vollmers J."/>
            <person name="Rivas-Marin E."/>
            <person name="Kohn T."/>
            <person name="Peeters S.H."/>
            <person name="Heuer A."/>
            <person name="Rast P."/>
            <person name="Oberbeckmann S."/>
            <person name="Bunk B."/>
            <person name="Jeske O."/>
            <person name="Meyerdierks A."/>
            <person name="Storesund J.E."/>
            <person name="Kallscheuer N."/>
            <person name="Luecker S."/>
            <person name="Lage O.M."/>
            <person name="Pohl T."/>
            <person name="Merkel B.J."/>
            <person name="Hornburger P."/>
            <person name="Mueller R.-W."/>
            <person name="Bruemmer F."/>
            <person name="Labrenz M."/>
            <person name="Spormann A.M."/>
            <person name="Op den Camp H."/>
            <person name="Overmann J."/>
            <person name="Amann R."/>
            <person name="Jetten M.S.M."/>
            <person name="Mascher T."/>
            <person name="Medema M.H."/>
            <person name="Devos D.P."/>
            <person name="Kaster A.-K."/>
            <person name="Ovreas L."/>
            <person name="Rohde M."/>
            <person name="Galperin M.Y."/>
            <person name="Jogler C."/>
        </authorList>
    </citation>
    <scope>NUCLEOTIDE SEQUENCE [LARGE SCALE GENOMIC DNA]</scope>
    <source>
        <strain evidence="2 3">Poly30</strain>
    </source>
</reference>
<dbReference type="InterPro" id="IPR036291">
    <property type="entry name" value="NAD(P)-bd_dom_sf"/>
</dbReference>
<keyword evidence="3" id="KW-1185">Reference proteome</keyword>
<evidence type="ECO:0000259" key="1">
    <source>
        <dbReference type="SMART" id="SM00881"/>
    </source>
</evidence>
<dbReference type="Proteomes" id="UP000320390">
    <property type="component" value="Chromosome"/>
</dbReference>
<dbReference type="SUPFAM" id="SSF51735">
    <property type="entry name" value="NAD(P)-binding Rossmann-fold domains"/>
    <property type="match status" value="1"/>
</dbReference>
<dbReference type="RefSeq" id="WP_145197709.1">
    <property type="nucleotide sequence ID" value="NZ_CP036434.1"/>
</dbReference>
<feature type="domain" description="CoA-binding" evidence="1">
    <location>
        <begin position="10"/>
        <end position="102"/>
    </location>
</feature>
<dbReference type="EMBL" id="CP036434">
    <property type="protein sequence ID" value="QDV07012.1"/>
    <property type="molecule type" value="Genomic_DNA"/>
</dbReference>
<dbReference type="Gene3D" id="3.40.50.720">
    <property type="entry name" value="NAD(P)-binding Rossmann-like Domain"/>
    <property type="match status" value="1"/>
</dbReference>
<accession>A0A518ESG5</accession>
<gene>
    <name evidence="2" type="ORF">Poly30_25310</name>
</gene>
<dbReference type="OrthoDB" id="9804695at2"/>
<organism evidence="2 3">
    <name type="scientific">Saltatorellus ferox</name>
    <dbReference type="NCBI Taxonomy" id="2528018"/>
    <lineage>
        <taxon>Bacteria</taxon>
        <taxon>Pseudomonadati</taxon>
        <taxon>Planctomycetota</taxon>
        <taxon>Planctomycetia</taxon>
        <taxon>Planctomycetia incertae sedis</taxon>
        <taxon>Saltatorellus</taxon>
    </lineage>
</organism>
<evidence type="ECO:0000313" key="3">
    <source>
        <dbReference type="Proteomes" id="UP000320390"/>
    </source>
</evidence>
<dbReference type="PANTHER" id="PTHR33303:SF2">
    <property type="entry name" value="COA-BINDING DOMAIN-CONTAINING PROTEIN"/>
    <property type="match status" value="1"/>
</dbReference>
<proteinExistence type="predicted"/>
<dbReference type="InterPro" id="IPR003781">
    <property type="entry name" value="CoA-bd"/>
</dbReference>
<dbReference type="PANTHER" id="PTHR33303">
    <property type="entry name" value="CYTOPLASMIC PROTEIN-RELATED"/>
    <property type="match status" value="1"/>
</dbReference>
<name>A0A518ESG5_9BACT</name>